<dbReference type="InterPro" id="IPR004659">
    <property type="entry name" value="RNase_E/G"/>
</dbReference>
<dbReference type="PANTHER" id="PTHR30001">
    <property type="entry name" value="RIBONUCLEASE"/>
    <property type="match status" value="1"/>
</dbReference>
<evidence type="ECO:0000256" key="5">
    <source>
        <dbReference type="ARBA" id="ARBA00022884"/>
    </source>
</evidence>
<name>A0A9X3WRB7_9BACI</name>
<keyword evidence="3" id="KW-0378">Hydrolase</keyword>
<evidence type="ECO:0000256" key="1">
    <source>
        <dbReference type="ARBA" id="ARBA00001946"/>
    </source>
</evidence>
<proteinExistence type="predicted"/>
<evidence type="ECO:0000256" key="2">
    <source>
        <dbReference type="ARBA" id="ARBA00022723"/>
    </source>
</evidence>
<evidence type="ECO:0000256" key="3">
    <source>
        <dbReference type="ARBA" id="ARBA00022801"/>
    </source>
</evidence>
<dbReference type="SMART" id="SM00316">
    <property type="entry name" value="S1"/>
    <property type="match status" value="1"/>
</dbReference>
<accession>A0A9X3WRB7</accession>
<evidence type="ECO:0000313" key="8">
    <source>
        <dbReference type="Proteomes" id="UP001145050"/>
    </source>
</evidence>
<dbReference type="SUPFAM" id="SSF50249">
    <property type="entry name" value="Nucleic acid-binding proteins"/>
    <property type="match status" value="1"/>
</dbReference>
<sequence>MRSLYIHSRTTEQVGVVMEQNDIREVFLDRPTANSLVGNIYVGRVRNIEKGLQAAFVDVGLDRLGFLQLRELPKGRQNPTYSIENVITEGEKILVQIIKDPFGEKGAMLTANITIPGVNLVFLPFGAYIAASKKLPETSRTPIVNQLKAIKQGEEGAIVRTSAPESALTEIESEYGLLKQRWQQIVSVAKQVTTPTRLFEDHLIPDKLLRRFSPSSIEVVYVDDSSLANDLRKRHPVLSKRIKWKKETEALLPYTIPQLYEYLVRKKVQVSGGANLHIDQAEALTVIDVNSSSFTKHLSKNQTMIRTNMNAAIEAAKQIRLRNLSGMIIIDFIRMSTEGDREKVRYTLEQELAKDPVRTEVYGFTKLGLLEMTRKRETPDLPYLLLGSQANAIHPFSHETTAYILEREIVSYQMKQVEVLIIELHPNVYERFLHNIRDNMKDVTLDVYMIQNEYIDSFQVKHAGSQSVIEQQVKETSYPIDKVF</sequence>
<dbReference type="RefSeq" id="WP_272435664.1">
    <property type="nucleotide sequence ID" value="NZ_JAMQKB010000003.1"/>
</dbReference>
<dbReference type="PROSITE" id="PS50126">
    <property type="entry name" value="S1"/>
    <property type="match status" value="1"/>
</dbReference>
<dbReference type="CDD" id="cd04453">
    <property type="entry name" value="S1_RNase_E"/>
    <property type="match status" value="1"/>
</dbReference>
<dbReference type="GO" id="GO:0016787">
    <property type="term" value="F:hydrolase activity"/>
    <property type="evidence" value="ECO:0007669"/>
    <property type="project" value="UniProtKB-KW"/>
</dbReference>
<dbReference type="GO" id="GO:0004540">
    <property type="term" value="F:RNA nuclease activity"/>
    <property type="evidence" value="ECO:0007669"/>
    <property type="project" value="InterPro"/>
</dbReference>
<dbReference type="Proteomes" id="UP001145050">
    <property type="component" value="Unassembled WGS sequence"/>
</dbReference>
<evidence type="ECO:0000313" key="7">
    <source>
        <dbReference type="EMBL" id="MDC3423885.1"/>
    </source>
</evidence>
<comment type="caution">
    <text evidence="7">The sequence shown here is derived from an EMBL/GenBank/DDBJ whole genome shotgun (WGS) entry which is preliminary data.</text>
</comment>
<keyword evidence="2" id="KW-0479">Metal-binding</keyword>
<dbReference type="EMBL" id="JAMQKB010000003">
    <property type="protein sequence ID" value="MDC3423885.1"/>
    <property type="molecule type" value="Genomic_DNA"/>
</dbReference>
<comment type="cofactor">
    <cofactor evidence="1">
        <name>Mg(2+)</name>
        <dbReference type="ChEBI" id="CHEBI:18420"/>
    </cofactor>
</comment>
<reference evidence="7" key="1">
    <citation type="submission" date="2022-06" db="EMBL/GenBank/DDBJ databases">
        <title>Aquibacillus sp. a new bacterium isolated from soil saline samples.</title>
        <authorList>
            <person name="Galisteo C."/>
            <person name="De La Haba R."/>
            <person name="Sanchez-Porro C."/>
            <person name="Ventosa A."/>
        </authorList>
    </citation>
    <scope>NUCLEOTIDE SEQUENCE</scope>
    <source>
        <strain evidence="7">3ASR75-11</strain>
    </source>
</reference>
<dbReference type="Gene3D" id="2.40.50.140">
    <property type="entry name" value="Nucleic acid-binding proteins"/>
    <property type="match status" value="1"/>
</dbReference>
<feature type="domain" description="S1 motif" evidence="6">
    <location>
        <begin position="38"/>
        <end position="112"/>
    </location>
</feature>
<dbReference type="GO" id="GO:0046872">
    <property type="term" value="F:metal ion binding"/>
    <property type="evidence" value="ECO:0007669"/>
    <property type="project" value="UniProtKB-KW"/>
</dbReference>
<dbReference type="InterPro" id="IPR012340">
    <property type="entry name" value="NA-bd_OB-fold"/>
</dbReference>
<dbReference type="GO" id="GO:0005737">
    <property type="term" value="C:cytoplasm"/>
    <property type="evidence" value="ECO:0007669"/>
    <property type="project" value="TreeGrafter"/>
</dbReference>
<dbReference type="InterPro" id="IPR003029">
    <property type="entry name" value="S1_domain"/>
</dbReference>
<dbReference type="PANTHER" id="PTHR30001:SF0">
    <property type="entry name" value="RIBONUCLEASE G"/>
    <property type="match status" value="1"/>
</dbReference>
<protein>
    <submittedName>
        <fullName evidence="7">Ribonuclease E/G</fullName>
    </submittedName>
</protein>
<dbReference type="GO" id="GO:0003723">
    <property type="term" value="F:RNA binding"/>
    <property type="evidence" value="ECO:0007669"/>
    <property type="project" value="UniProtKB-KW"/>
</dbReference>
<keyword evidence="4" id="KW-0460">Magnesium</keyword>
<evidence type="ECO:0000259" key="6">
    <source>
        <dbReference type="PROSITE" id="PS50126"/>
    </source>
</evidence>
<keyword evidence="8" id="KW-1185">Reference proteome</keyword>
<dbReference type="Pfam" id="PF10150">
    <property type="entry name" value="RNase_E_G"/>
    <property type="match status" value="1"/>
</dbReference>
<evidence type="ECO:0000256" key="4">
    <source>
        <dbReference type="ARBA" id="ARBA00022842"/>
    </source>
</evidence>
<dbReference type="GO" id="GO:0006364">
    <property type="term" value="P:rRNA processing"/>
    <property type="evidence" value="ECO:0007669"/>
    <property type="project" value="TreeGrafter"/>
</dbReference>
<keyword evidence="5" id="KW-0694">RNA-binding</keyword>
<gene>
    <name evidence="7" type="ORF">NC797_05090</name>
</gene>
<dbReference type="InterPro" id="IPR019307">
    <property type="entry name" value="RNA-bd_AU-1/RNase_E/G"/>
</dbReference>
<organism evidence="7 8">
    <name type="scientific">Terrihalobacillus insolitus</name>
    <dbReference type="NCBI Taxonomy" id="2950438"/>
    <lineage>
        <taxon>Bacteria</taxon>
        <taxon>Bacillati</taxon>
        <taxon>Bacillota</taxon>
        <taxon>Bacilli</taxon>
        <taxon>Bacillales</taxon>
        <taxon>Bacillaceae</taxon>
        <taxon>Terrihalobacillus</taxon>
    </lineage>
</organism>
<dbReference type="AlphaFoldDB" id="A0A9X3WRB7"/>